<reference evidence="5" key="1">
    <citation type="journal article" date="2018" name="Int. J. Syst. Evol. Microbiol.">
        <title>Neptunicella marina gen. nov., sp. nov., isolated from surface seawater.</title>
        <authorList>
            <person name="Liu X."/>
            <person name="Lai Q."/>
            <person name="Du Y."/>
            <person name="Zhang X."/>
            <person name="Liu Z."/>
            <person name="Sun F."/>
            <person name="Shao Z."/>
        </authorList>
    </citation>
    <scope>NUCLEOTIDE SEQUENCE</scope>
    <source>
        <strain evidence="5">S27-2</strain>
    </source>
</reference>
<dbReference type="NCBIfam" id="NF003439">
    <property type="entry name" value="PRK04968.1"/>
    <property type="match status" value="1"/>
</dbReference>
<comment type="caution">
    <text evidence="5">The sequence shown here is derived from an EMBL/GenBank/DDBJ whole genome shotgun (WGS) entry which is preliminary data.</text>
</comment>
<evidence type="ECO:0000313" key="5">
    <source>
        <dbReference type="EMBL" id="MBC3764907.1"/>
    </source>
</evidence>
<evidence type="ECO:0000256" key="3">
    <source>
        <dbReference type="ARBA" id="ARBA00023136"/>
    </source>
</evidence>
<keyword evidence="6" id="KW-1185">Reference proteome</keyword>
<dbReference type="GO" id="GO:0009898">
    <property type="term" value="C:cytoplasmic side of plasma membrane"/>
    <property type="evidence" value="ECO:0007669"/>
    <property type="project" value="InterPro"/>
</dbReference>
<protein>
    <recommendedName>
        <fullName evidence="4">Protein Syd</fullName>
    </recommendedName>
</protein>
<keyword evidence="2 4" id="KW-0997">Cell inner membrane</keyword>
<comment type="similarity">
    <text evidence="4">Belongs to the Syd family.</text>
</comment>
<dbReference type="InterPro" id="IPR009948">
    <property type="entry name" value="Syd"/>
</dbReference>
<dbReference type="Proteomes" id="UP000601768">
    <property type="component" value="Unassembled WGS sequence"/>
</dbReference>
<comment type="subcellular location">
    <subcellularLocation>
        <location evidence="4">Cell inner membrane</location>
        <topology evidence="4">Peripheral membrane protein</topology>
        <orientation evidence="4">Cytoplasmic side</orientation>
    </subcellularLocation>
    <text evidence="4">Loosely associated with the cytoplasmic side of the inner membrane, probably via SecY.</text>
</comment>
<proteinExistence type="inferred from homology"/>
<dbReference type="RefSeq" id="WP_186505376.1">
    <property type="nucleotide sequence ID" value="NZ_JACNEP010000002.1"/>
</dbReference>
<dbReference type="CDD" id="cd16323">
    <property type="entry name" value="Syd"/>
    <property type="match status" value="1"/>
</dbReference>
<dbReference type="AlphaFoldDB" id="A0A8J6ISI0"/>
<dbReference type="Gene3D" id="3.40.1580.20">
    <property type="entry name" value="Syd protein"/>
    <property type="match status" value="1"/>
</dbReference>
<accession>A0A8J6ISI0</accession>
<evidence type="ECO:0000256" key="4">
    <source>
        <dbReference type="HAMAP-Rule" id="MF_01104"/>
    </source>
</evidence>
<reference evidence="5" key="2">
    <citation type="submission" date="2020-08" db="EMBL/GenBank/DDBJ databases">
        <authorList>
            <person name="Lai Q."/>
        </authorList>
    </citation>
    <scope>NUCLEOTIDE SEQUENCE</scope>
    <source>
        <strain evidence="5">S27-2</strain>
    </source>
</reference>
<gene>
    <name evidence="4 5" type="primary">syd</name>
    <name evidence="5" type="ORF">H8B19_03400</name>
</gene>
<evidence type="ECO:0000256" key="2">
    <source>
        <dbReference type="ARBA" id="ARBA00022519"/>
    </source>
</evidence>
<evidence type="ECO:0000256" key="1">
    <source>
        <dbReference type="ARBA" id="ARBA00022475"/>
    </source>
</evidence>
<sequence length="184" mass="21073">MSHLVNASLDHFFKRLQQHAEQTGKTLLTEYDEQWLSPCQQGEADEEGMVEWKPVLQNPPVDFSSMEQALELEIHPDLKAFYGRYFSENVQACTEHGNLELLQCWNSDDAVRLQQNLIGHVLMKRRLKQPVTFFIALTDEEDFILTLDNESGAVVLEQVGLQPQKQIAANVVEFVDMLQPLDSD</sequence>
<comment type="function">
    <text evidence="4">Interacts with the SecY protein in vivo. May bind preferentially to an uncomplexed state of SecY, thus functioning either as a chelating agent for excess SecY in the cell or as a regulatory factor that negatively controls the translocase function.</text>
</comment>
<dbReference type="HAMAP" id="MF_01104">
    <property type="entry name" value="Syd"/>
    <property type="match status" value="1"/>
</dbReference>
<name>A0A8J6ISI0_9ALTE</name>
<dbReference type="Pfam" id="PF07348">
    <property type="entry name" value="Syd"/>
    <property type="match status" value="1"/>
</dbReference>
<dbReference type="InterPro" id="IPR038228">
    <property type="entry name" value="Syd_sf"/>
</dbReference>
<keyword evidence="3 4" id="KW-0472">Membrane</keyword>
<keyword evidence="1 4" id="KW-1003">Cell membrane</keyword>
<evidence type="ECO:0000313" key="6">
    <source>
        <dbReference type="Proteomes" id="UP000601768"/>
    </source>
</evidence>
<organism evidence="5 6">
    <name type="scientific">Neptunicella marina</name>
    <dbReference type="NCBI Taxonomy" id="2125989"/>
    <lineage>
        <taxon>Bacteria</taxon>
        <taxon>Pseudomonadati</taxon>
        <taxon>Pseudomonadota</taxon>
        <taxon>Gammaproteobacteria</taxon>
        <taxon>Alteromonadales</taxon>
        <taxon>Alteromonadaceae</taxon>
        <taxon>Neptunicella</taxon>
    </lineage>
</organism>
<dbReference type="EMBL" id="JACNEP010000002">
    <property type="protein sequence ID" value="MBC3764907.1"/>
    <property type="molecule type" value="Genomic_DNA"/>
</dbReference>